<dbReference type="SUPFAM" id="SSF63829">
    <property type="entry name" value="Calcium-dependent phosphotriesterase"/>
    <property type="match status" value="1"/>
</dbReference>
<keyword evidence="3" id="KW-0862">Zinc</keyword>
<reference evidence="5 6" key="1">
    <citation type="submission" date="2006-03" db="EMBL/GenBank/DDBJ databases">
        <authorList>
            <person name="Giovannoni S.J."/>
            <person name="Cho J.-C."/>
            <person name="Ferriera S."/>
            <person name="Johnson J."/>
            <person name="Kravitz S."/>
            <person name="Halpern A."/>
            <person name="Remington K."/>
            <person name="Beeson K."/>
            <person name="Tran B."/>
            <person name="Rogers Y.-H."/>
            <person name="Friedman R."/>
            <person name="Venter J.C."/>
        </authorList>
    </citation>
    <scope>NUCLEOTIDE SEQUENCE [LARGE SCALE GENOMIC DNA]</scope>
    <source>
        <strain evidence="5 6">HTCC2207</strain>
    </source>
</reference>
<comment type="cofactor">
    <cofactor evidence="3">
        <name>Zn(2+)</name>
        <dbReference type="ChEBI" id="CHEBI:29105"/>
    </cofactor>
    <text evidence="3">Binds 1 divalent metal cation per subunit.</text>
</comment>
<protein>
    <recommendedName>
        <fullName evidence="4">SMP-30/Gluconolactonase/LRE-like region domain-containing protein</fullName>
    </recommendedName>
</protein>
<feature type="binding site" evidence="3">
    <location>
        <position position="108"/>
    </location>
    <ligand>
        <name>substrate</name>
    </ligand>
</feature>
<dbReference type="eggNOG" id="COG3386">
    <property type="taxonomic scope" value="Bacteria"/>
</dbReference>
<evidence type="ECO:0000256" key="2">
    <source>
        <dbReference type="PIRSR" id="PIRSR605511-1"/>
    </source>
</evidence>
<dbReference type="Gene3D" id="2.120.10.30">
    <property type="entry name" value="TolB, C-terminal domain"/>
    <property type="match status" value="1"/>
</dbReference>
<proteinExistence type="inferred from homology"/>
<keyword evidence="6" id="KW-1185">Reference proteome</keyword>
<dbReference type="STRING" id="314287.GB2207_11573"/>
<feature type="active site" description="Proton donor/acceptor" evidence="2">
    <location>
        <position position="203"/>
    </location>
</feature>
<feature type="binding site" evidence="3">
    <location>
        <position position="22"/>
    </location>
    <ligand>
        <name>a divalent metal cation</name>
        <dbReference type="ChEBI" id="CHEBI:60240"/>
    </ligand>
</feature>
<name>Q1YSF2_9GAMM</name>
<dbReference type="Proteomes" id="UP000005555">
    <property type="component" value="Unassembled WGS sequence"/>
</dbReference>
<sequence length="297" mass="32371">MAKSVVSAALIESLKVKNTLGEGIIWDAASACVWWTDIDGSKLYRYQSEDKQLDHWTTPERLGSFALVSDSEFLICGFASGFAYFNPHSGELQWLEKIEQNNPGTRLNDGRADRQGRFWAGSMVESGDRGAGALYCFDQQLQVASKVSGLTISNGLCWSPDSTVMYHADTPSRRINAYDFDAATGAIANQRCLVRTEKGCFPDGSSVDAEGYIWNAQWGASQVVRYSPEGEVDFVLPLPVSQPTCVAFGGPRLDRLFVTSATQGFDEQTLSAEPEAGNVLVFQTNISGIADARFTAS</sequence>
<dbReference type="GO" id="GO:0019853">
    <property type="term" value="P:L-ascorbic acid biosynthetic process"/>
    <property type="evidence" value="ECO:0007669"/>
    <property type="project" value="TreeGrafter"/>
</dbReference>
<dbReference type="PRINTS" id="PR01790">
    <property type="entry name" value="SMP30FAMILY"/>
</dbReference>
<dbReference type="PANTHER" id="PTHR10907">
    <property type="entry name" value="REGUCALCIN"/>
    <property type="match status" value="1"/>
</dbReference>
<feature type="binding site" evidence="3">
    <location>
        <position position="203"/>
    </location>
    <ligand>
        <name>a divalent metal cation</name>
        <dbReference type="ChEBI" id="CHEBI:60240"/>
    </ligand>
</feature>
<comment type="caution">
    <text evidence="5">The sequence shown here is derived from an EMBL/GenBank/DDBJ whole genome shotgun (WGS) entry which is preliminary data.</text>
</comment>
<feature type="domain" description="SMP-30/Gluconolactonase/LRE-like region" evidence="4">
    <location>
        <begin position="20"/>
        <end position="262"/>
    </location>
</feature>
<evidence type="ECO:0000259" key="4">
    <source>
        <dbReference type="Pfam" id="PF08450"/>
    </source>
</evidence>
<feature type="binding site" evidence="3">
    <location>
        <position position="106"/>
    </location>
    <ligand>
        <name>substrate</name>
    </ligand>
</feature>
<dbReference type="EMBL" id="AAPI01000003">
    <property type="protein sequence ID" value="EAS47254.1"/>
    <property type="molecule type" value="Genomic_DNA"/>
</dbReference>
<evidence type="ECO:0000313" key="6">
    <source>
        <dbReference type="Proteomes" id="UP000005555"/>
    </source>
</evidence>
<feature type="binding site" evidence="3">
    <location>
        <position position="154"/>
    </location>
    <ligand>
        <name>a divalent metal cation</name>
        <dbReference type="ChEBI" id="CHEBI:60240"/>
    </ligand>
</feature>
<dbReference type="OrthoDB" id="9775406at2"/>
<organism evidence="5 6">
    <name type="scientific">gamma proteobacterium HTCC2207</name>
    <dbReference type="NCBI Taxonomy" id="314287"/>
    <lineage>
        <taxon>Bacteria</taxon>
        <taxon>Pseudomonadati</taxon>
        <taxon>Pseudomonadota</taxon>
        <taxon>Gammaproteobacteria</taxon>
        <taxon>Cellvibrionales</taxon>
        <taxon>Porticoccaceae</taxon>
        <taxon>SAR92 clade</taxon>
    </lineage>
</organism>
<dbReference type="InterPro" id="IPR005511">
    <property type="entry name" value="SMP-30"/>
</dbReference>
<dbReference type="GO" id="GO:0004341">
    <property type="term" value="F:gluconolactonase activity"/>
    <property type="evidence" value="ECO:0007669"/>
    <property type="project" value="TreeGrafter"/>
</dbReference>
<dbReference type="GO" id="GO:0005509">
    <property type="term" value="F:calcium ion binding"/>
    <property type="evidence" value="ECO:0007669"/>
    <property type="project" value="TreeGrafter"/>
</dbReference>
<dbReference type="InterPro" id="IPR011042">
    <property type="entry name" value="6-blade_b-propeller_TolB-like"/>
</dbReference>
<evidence type="ECO:0000256" key="3">
    <source>
        <dbReference type="PIRSR" id="PIRSR605511-2"/>
    </source>
</evidence>
<evidence type="ECO:0000256" key="1">
    <source>
        <dbReference type="ARBA" id="ARBA00008853"/>
    </source>
</evidence>
<dbReference type="Pfam" id="PF08450">
    <property type="entry name" value="SGL"/>
    <property type="match status" value="1"/>
</dbReference>
<keyword evidence="3" id="KW-0479">Metal-binding</keyword>
<dbReference type="InterPro" id="IPR013658">
    <property type="entry name" value="SGL"/>
</dbReference>
<dbReference type="HOGENOM" id="CLU_036110_3_1_6"/>
<comment type="similarity">
    <text evidence="1">Belongs to the SMP-30/CGR1 family.</text>
</comment>
<dbReference type="AlphaFoldDB" id="Q1YSF2"/>
<evidence type="ECO:0000313" key="5">
    <source>
        <dbReference type="EMBL" id="EAS47254.1"/>
    </source>
</evidence>
<gene>
    <name evidence="5" type="ORF">GB2207_11573</name>
</gene>
<accession>Q1YSF2</accession>
<dbReference type="PANTHER" id="PTHR10907:SF47">
    <property type="entry name" value="REGUCALCIN"/>
    <property type="match status" value="1"/>
</dbReference>